<name>A0A319BDX5_ASPVC</name>
<evidence type="ECO:0000313" key="2">
    <source>
        <dbReference type="Proteomes" id="UP000248405"/>
    </source>
</evidence>
<accession>A0A319BDX5</accession>
<dbReference type="RefSeq" id="XP_025562764.1">
    <property type="nucleotide sequence ID" value="XM_025712962.1"/>
</dbReference>
<reference evidence="1" key="1">
    <citation type="submission" date="2016-12" db="EMBL/GenBank/DDBJ databases">
        <title>The genomes of Aspergillus section Nigri reveals drivers in fungal speciation.</title>
        <authorList>
            <consortium name="DOE Joint Genome Institute"/>
            <person name="Vesth T.C."/>
            <person name="Nybo J."/>
            <person name="Theobald S."/>
            <person name="Brandl J."/>
            <person name="Frisvad J.C."/>
            <person name="Nielsen K.F."/>
            <person name="Lyhne E.K."/>
            <person name="Kogle M.E."/>
            <person name="Kuo A."/>
            <person name="Riley R."/>
            <person name="Clum A."/>
            <person name="Nolan M."/>
            <person name="Lipzen A."/>
            <person name="Salamov A."/>
            <person name="Henrissat B."/>
            <person name="Wiebenga A."/>
            <person name="De Vries R.P."/>
            <person name="Grigoriev I.V."/>
            <person name="Mortensen U.H."/>
            <person name="Andersen M.R."/>
            <person name="Baker S.E."/>
        </authorList>
    </citation>
    <scope>NUCLEOTIDE SEQUENCE [LARGE SCALE GENOMIC DNA]</scope>
    <source>
        <strain evidence="1">CBS 113365</strain>
    </source>
</reference>
<protein>
    <submittedName>
        <fullName evidence="1">Uncharacterized protein</fullName>
    </submittedName>
</protein>
<sequence>MSITEAAPDDGVAVTGAVQDNRVLANRMAALRISQPLLTPQQPLQHLSGELRPSEISVHEISWFTADRAKQQMRHPLKDVLRRARGLLKIVIILTAYFCNAFPAQCGVLYATRLRLHAPIVIVEGAQQANRALPPH</sequence>
<gene>
    <name evidence="1" type="ORF">BO88DRAFT_55260</name>
</gene>
<evidence type="ECO:0000313" key="1">
    <source>
        <dbReference type="EMBL" id="PYH68970.1"/>
    </source>
</evidence>
<organism evidence="1 2">
    <name type="scientific">Aspergillus vadensis (strain CBS 113365 / IMI 142717 / IBT 24658)</name>
    <dbReference type="NCBI Taxonomy" id="1448311"/>
    <lineage>
        <taxon>Eukaryota</taxon>
        <taxon>Fungi</taxon>
        <taxon>Dikarya</taxon>
        <taxon>Ascomycota</taxon>
        <taxon>Pezizomycotina</taxon>
        <taxon>Eurotiomycetes</taxon>
        <taxon>Eurotiomycetidae</taxon>
        <taxon>Eurotiales</taxon>
        <taxon>Aspergillaceae</taxon>
        <taxon>Aspergillus</taxon>
        <taxon>Aspergillus subgen. Circumdati</taxon>
    </lineage>
</organism>
<dbReference type="OrthoDB" id="9977870at2759"/>
<dbReference type="GeneID" id="37217554"/>
<dbReference type="AlphaFoldDB" id="A0A319BDX5"/>
<dbReference type="Proteomes" id="UP000248405">
    <property type="component" value="Unassembled WGS sequence"/>
</dbReference>
<keyword evidence="2" id="KW-1185">Reference proteome</keyword>
<proteinExistence type="predicted"/>
<dbReference type="EMBL" id="KZ821625">
    <property type="protein sequence ID" value="PYH68970.1"/>
    <property type="molecule type" value="Genomic_DNA"/>
</dbReference>